<dbReference type="Proteomes" id="UP000196102">
    <property type="component" value="Unassembled WGS sequence"/>
</dbReference>
<dbReference type="EMBL" id="MAAX01000059">
    <property type="protein sequence ID" value="OUS18685.1"/>
    <property type="molecule type" value="Genomic_DNA"/>
</dbReference>
<gene>
    <name evidence="2" type="ORF">A9Q93_03450</name>
</gene>
<dbReference type="Pfam" id="PF00535">
    <property type="entry name" value="Glycos_transf_2"/>
    <property type="match status" value="1"/>
</dbReference>
<dbReference type="InterPro" id="IPR029044">
    <property type="entry name" value="Nucleotide-diphossugar_trans"/>
</dbReference>
<dbReference type="CDD" id="cd00761">
    <property type="entry name" value="Glyco_tranf_GTA_type"/>
    <property type="match status" value="1"/>
</dbReference>
<dbReference type="Gene3D" id="3.90.550.10">
    <property type="entry name" value="Spore Coat Polysaccharide Biosynthesis Protein SpsA, Chain A"/>
    <property type="match status" value="1"/>
</dbReference>
<dbReference type="PANTHER" id="PTHR43685:SF2">
    <property type="entry name" value="GLYCOSYLTRANSFERASE 2-LIKE DOMAIN-CONTAINING PROTEIN"/>
    <property type="match status" value="1"/>
</dbReference>
<evidence type="ECO:0000259" key="1">
    <source>
        <dbReference type="Pfam" id="PF00535"/>
    </source>
</evidence>
<reference evidence="3" key="1">
    <citation type="journal article" date="2017" name="Proc. Natl. Acad. Sci. U.S.A.">
        <title>Simulation of Deepwater Horizon oil plume reveals substrate specialization within a complex community of hydrocarbon-degraders.</title>
        <authorList>
            <person name="Hu P."/>
            <person name="Dubinsky E.A."/>
            <person name="Probst A.J."/>
            <person name="Wang J."/>
            <person name="Sieber C.M.K."/>
            <person name="Tom L.M."/>
            <person name="Gardinali P."/>
            <person name="Banfield J.F."/>
            <person name="Atlas R.M."/>
            <person name="Andersen G.L."/>
        </authorList>
    </citation>
    <scope>NUCLEOTIDE SEQUENCE [LARGE SCALE GENOMIC DNA]</scope>
</reference>
<dbReference type="RefSeq" id="WP_303685990.1">
    <property type="nucleotide sequence ID" value="NZ_CAJXYO010000036.1"/>
</dbReference>
<dbReference type="InterPro" id="IPR001173">
    <property type="entry name" value="Glyco_trans_2-like"/>
</dbReference>
<feature type="domain" description="Glycosyltransferase 2-like" evidence="1">
    <location>
        <begin position="10"/>
        <end position="127"/>
    </location>
</feature>
<organism evidence="2 3">
    <name type="scientific">Nonlabens dokdonensis</name>
    <dbReference type="NCBI Taxonomy" id="328515"/>
    <lineage>
        <taxon>Bacteria</taxon>
        <taxon>Pseudomonadati</taxon>
        <taxon>Bacteroidota</taxon>
        <taxon>Flavobacteriia</taxon>
        <taxon>Flavobacteriales</taxon>
        <taxon>Flavobacteriaceae</taxon>
        <taxon>Nonlabens</taxon>
    </lineage>
</organism>
<dbReference type="AlphaFoldDB" id="A0A1Z8B7X2"/>
<evidence type="ECO:0000313" key="3">
    <source>
        <dbReference type="Proteomes" id="UP000196102"/>
    </source>
</evidence>
<protein>
    <recommendedName>
        <fullName evidence="1">Glycosyltransferase 2-like domain-containing protein</fullName>
    </recommendedName>
</protein>
<name>A0A1Z8B7X2_9FLAO</name>
<accession>A0A1Z8B7X2</accession>
<dbReference type="PANTHER" id="PTHR43685">
    <property type="entry name" value="GLYCOSYLTRANSFERASE"/>
    <property type="match status" value="1"/>
</dbReference>
<evidence type="ECO:0000313" key="2">
    <source>
        <dbReference type="EMBL" id="OUS18685.1"/>
    </source>
</evidence>
<sequence>MRQQSTADTTVIIPCYNDGRYISQAINSILNQTVLPEKIIVVDDGSAQETKYVLQQLDHPLIEIIYQENQGVASARNNGIKKATTTYILTLDADDAFEPTFIEKALIAINSKPDIVAVCCYYQKYRNGQPVDDVIKPLGGSCINFLVKNNGHASALFKKVRWSEINGYDTNFKNGYEDWEFWISMLRNEFKMYVIPEVLWRYRIKSISRDQIAMAKYDLELKEQIFDKHEDLYLKHFKKVYLELIWRQKATLQTVSNIKNNRSYKLGNALLAPLRFLKSLLK</sequence>
<dbReference type="SUPFAM" id="SSF53448">
    <property type="entry name" value="Nucleotide-diphospho-sugar transferases"/>
    <property type="match status" value="1"/>
</dbReference>
<proteinExistence type="predicted"/>
<dbReference type="GO" id="GO:0044010">
    <property type="term" value="P:single-species biofilm formation"/>
    <property type="evidence" value="ECO:0007669"/>
    <property type="project" value="TreeGrafter"/>
</dbReference>
<comment type="caution">
    <text evidence="2">The sequence shown here is derived from an EMBL/GenBank/DDBJ whole genome shotgun (WGS) entry which is preliminary data.</text>
</comment>
<dbReference type="InterPro" id="IPR050834">
    <property type="entry name" value="Glycosyltransf_2"/>
</dbReference>